<proteinExistence type="predicted"/>
<comment type="caution">
    <text evidence="1">The sequence shown here is derived from an EMBL/GenBank/DDBJ whole genome shotgun (WGS) entry which is preliminary data.</text>
</comment>
<accession>A0A9P7ML89</accession>
<name>A0A9P7ML89_9HYPO</name>
<protein>
    <submittedName>
        <fullName evidence="1">Uncharacterized protein</fullName>
    </submittedName>
</protein>
<organism evidence="1 2">
    <name type="scientific">Claviceps arundinis</name>
    <dbReference type="NCBI Taxonomy" id="1623583"/>
    <lineage>
        <taxon>Eukaryota</taxon>
        <taxon>Fungi</taxon>
        <taxon>Dikarya</taxon>
        <taxon>Ascomycota</taxon>
        <taxon>Pezizomycotina</taxon>
        <taxon>Sordariomycetes</taxon>
        <taxon>Hypocreomycetidae</taxon>
        <taxon>Hypocreales</taxon>
        <taxon>Clavicipitaceae</taxon>
        <taxon>Claviceps</taxon>
    </lineage>
</organism>
<dbReference type="Proteomes" id="UP000784919">
    <property type="component" value="Unassembled WGS sequence"/>
</dbReference>
<reference evidence="1" key="1">
    <citation type="journal article" date="2020" name="bioRxiv">
        <title>Whole genome comparisons of ergot fungi reveals the divergence and evolution of species within the genus Claviceps are the result of varying mechanisms driving genome evolution and host range expansion.</title>
        <authorList>
            <person name="Wyka S.A."/>
            <person name="Mondo S.J."/>
            <person name="Liu M."/>
            <person name="Dettman J."/>
            <person name="Nalam V."/>
            <person name="Broders K.D."/>
        </authorList>
    </citation>
    <scope>NUCLEOTIDE SEQUENCE</scope>
    <source>
        <strain evidence="1">CCC 1102</strain>
    </source>
</reference>
<evidence type="ECO:0000313" key="2">
    <source>
        <dbReference type="Proteomes" id="UP000784919"/>
    </source>
</evidence>
<evidence type="ECO:0000313" key="1">
    <source>
        <dbReference type="EMBL" id="KAG5956619.1"/>
    </source>
</evidence>
<gene>
    <name evidence="1" type="ORF">E4U56_006493</name>
</gene>
<sequence>MAVTKCSQFSTATEDQLCAFKTSKRPFYISIVGAARRQDAQTSRIFGTAAKWTVTDLIGKGTKWPDAETVMELAEKRLIICDECDTEDDFNYNNIKRLTSNAPVQSKGVSGELSQTIIGITNKLGFCKTAAINDSIGGRLVIYRMNKSMGRIEPFPKEALTSLVRMQFISLALSVADCYSKSPMSLEMALETEFRKSPGAVQDGNRCHGDESRGDRGEVIRELRRQVAQVVGIKAIEMKLTEVGRKYVAANWGKEVIDLDTMKANAKII</sequence>
<dbReference type="OrthoDB" id="4758498at2759"/>
<dbReference type="AlphaFoldDB" id="A0A9P7ML89"/>
<dbReference type="EMBL" id="SRPS01000522">
    <property type="protein sequence ID" value="KAG5956619.1"/>
    <property type="molecule type" value="Genomic_DNA"/>
</dbReference>